<reference evidence="2 3" key="1">
    <citation type="submission" date="2022-12" db="EMBL/GenBank/DDBJ databases">
        <title>Draft genome sequence of Paenibacillus sp. dW9.</title>
        <authorList>
            <person name="Choi E.-W."/>
            <person name="Kim D.-U."/>
        </authorList>
    </citation>
    <scope>NUCLEOTIDE SEQUENCE [LARGE SCALE GENOMIC DNA]</scope>
    <source>
        <strain evidence="3">dW9</strain>
    </source>
</reference>
<gene>
    <name evidence="2" type="ORF">O9H85_25170</name>
</gene>
<proteinExistence type="predicted"/>
<comment type="caution">
    <text evidence="2">The sequence shown here is derived from an EMBL/GenBank/DDBJ whole genome shotgun (WGS) entry which is preliminary data.</text>
</comment>
<evidence type="ECO:0000256" key="1">
    <source>
        <dbReference type="SAM" id="SignalP"/>
    </source>
</evidence>
<evidence type="ECO:0000313" key="3">
    <source>
        <dbReference type="Proteomes" id="UP001527882"/>
    </source>
</evidence>
<accession>A0ABT4QFK3</accession>
<organism evidence="2 3">
    <name type="scientific">Paenibacillus gyeongsangnamensis</name>
    <dbReference type="NCBI Taxonomy" id="3388067"/>
    <lineage>
        <taxon>Bacteria</taxon>
        <taxon>Bacillati</taxon>
        <taxon>Bacillota</taxon>
        <taxon>Bacilli</taxon>
        <taxon>Bacillales</taxon>
        <taxon>Paenibacillaceae</taxon>
        <taxon>Paenibacillus</taxon>
    </lineage>
</organism>
<sequence>MLKSRTGILLGAAALLLALSPEARNAARRWAVRGTEALLDLSEKTGMEKIFTKSDRNS</sequence>
<protein>
    <recommendedName>
        <fullName evidence="4">YtxH domain-containing protein</fullName>
    </recommendedName>
</protein>
<keyword evidence="1" id="KW-0732">Signal</keyword>
<feature type="chain" id="PRO_5046742996" description="YtxH domain-containing protein" evidence="1">
    <location>
        <begin position="27"/>
        <end position="58"/>
    </location>
</feature>
<dbReference type="EMBL" id="JAQAGZ010000018">
    <property type="protein sequence ID" value="MCZ8515641.1"/>
    <property type="molecule type" value="Genomic_DNA"/>
</dbReference>
<feature type="signal peptide" evidence="1">
    <location>
        <begin position="1"/>
        <end position="26"/>
    </location>
</feature>
<evidence type="ECO:0008006" key="4">
    <source>
        <dbReference type="Google" id="ProtNLM"/>
    </source>
</evidence>
<name>A0ABT4QFK3_9BACL</name>
<dbReference type="Proteomes" id="UP001527882">
    <property type="component" value="Unassembled WGS sequence"/>
</dbReference>
<evidence type="ECO:0000313" key="2">
    <source>
        <dbReference type="EMBL" id="MCZ8515641.1"/>
    </source>
</evidence>
<dbReference type="RefSeq" id="WP_269884164.1">
    <property type="nucleotide sequence ID" value="NZ_JAQAGZ010000018.1"/>
</dbReference>
<keyword evidence="3" id="KW-1185">Reference proteome</keyword>